<dbReference type="InterPro" id="IPR004089">
    <property type="entry name" value="MCPsignal_dom"/>
</dbReference>
<dbReference type="PROSITE" id="PS50111">
    <property type="entry name" value="CHEMOTAXIS_TRANSDUC_2"/>
    <property type="match status" value="1"/>
</dbReference>
<name>I3YAN5_THIV6</name>
<gene>
    <name evidence="12" type="ordered locus">Thivi_2100</name>
</gene>
<dbReference type="Pfam" id="PF17200">
    <property type="entry name" value="sCache_2"/>
    <property type="match status" value="1"/>
</dbReference>
<dbReference type="GO" id="GO:0005886">
    <property type="term" value="C:plasma membrane"/>
    <property type="evidence" value="ECO:0007669"/>
    <property type="project" value="UniProtKB-SubCell"/>
</dbReference>
<evidence type="ECO:0000256" key="4">
    <source>
        <dbReference type="ARBA" id="ARBA00022989"/>
    </source>
</evidence>
<feature type="transmembrane region" description="Helical" evidence="10">
    <location>
        <begin position="186"/>
        <end position="209"/>
    </location>
</feature>
<dbReference type="PANTHER" id="PTHR32089">
    <property type="entry name" value="METHYL-ACCEPTING CHEMOTAXIS PROTEIN MCPB"/>
    <property type="match status" value="1"/>
</dbReference>
<keyword evidence="2" id="KW-1003">Cell membrane</keyword>
<dbReference type="eggNOG" id="COG4564">
    <property type="taxonomic scope" value="Bacteria"/>
</dbReference>
<keyword evidence="5 10" id="KW-0472">Membrane</keyword>
<evidence type="ECO:0000256" key="9">
    <source>
        <dbReference type="SAM" id="MobiDB-lite"/>
    </source>
</evidence>
<dbReference type="eggNOG" id="COG0840">
    <property type="taxonomic scope" value="Bacteria"/>
</dbReference>
<evidence type="ECO:0000313" key="12">
    <source>
        <dbReference type="EMBL" id="AFL74053.1"/>
    </source>
</evidence>
<evidence type="ECO:0000256" key="1">
    <source>
        <dbReference type="ARBA" id="ARBA00004651"/>
    </source>
</evidence>
<dbReference type="KEGG" id="tvi:Thivi_2100"/>
<evidence type="ECO:0000256" key="2">
    <source>
        <dbReference type="ARBA" id="ARBA00022475"/>
    </source>
</evidence>
<dbReference type="SUPFAM" id="SSF58104">
    <property type="entry name" value="Methyl-accepting chemotaxis protein (MCP) signaling domain"/>
    <property type="match status" value="1"/>
</dbReference>
<comment type="similarity">
    <text evidence="7">Belongs to the methyl-accepting chemotaxis (MCP) protein family.</text>
</comment>
<dbReference type="GO" id="GO:0007165">
    <property type="term" value="P:signal transduction"/>
    <property type="evidence" value="ECO:0007669"/>
    <property type="project" value="UniProtKB-KW"/>
</dbReference>
<evidence type="ECO:0000256" key="8">
    <source>
        <dbReference type="PROSITE-ProRule" id="PRU00284"/>
    </source>
</evidence>
<evidence type="ECO:0000256" key="6">
    <source>
        <dbReference type="ARBA" id="ARBA00023224"/>
    </source>
</evidence>
<evidence type="ECO:0000259" key="11">
    <source>
        <dbReference type="PROSITE" id="PS50111"/>
    </source>
</evidence>
<dbReference type="CDD" id="cd11386">
    <property type="entry name" value="MCP_signal"/>
    <property type="match status" value="1"/>
</dbReference>
<dbReference type="InterPro" id="IPR004090">
    <property type="entry name" value="Chemotax_Me-accpt_rcpt"/>
</dbReference>
<keyword evidence="6 8" id="KW-0807">Transducer</keyword>
<feature type="transmembrane region" description="Helical" evidence="10">
    <location>
        <begin position="12"/>
        <end position="34"/>
    </location>
</feature>
<reference evidence="12 13" key="1">
    <citation type="submission" date="2012-06" db="EMBL/GenBank/DDBJ databases">
        <title>Complete sequence of Thiocystis violascens DSM 198.</title>
        <authorList>
            <consortium name="US DOE Joint Genome Institute"/>
            <person name="Lucas S."/>
            <person name="Han J."/>
            <person name="Lapidus A."/>
            <person name="Cheng J.-F."/>
            <person name="Goodwin L."/>
            <person name="Pitluck S."/>
            <person name="Peters L."/>
            <person name="Ovchinnikova G."/>
            <person name="Teshima H."/>
            <person name="Detter J.C."/>
            <person name="Han C."/>
            <person name="Tapia R."/>
            <person name="Land M."/>
            <person name="Hauser L."/>
            <person name="Kyrpides N."/>
            <person name="Ivanova N."/>
            <person name="Pagani I."/>
            <person name="Vogl K."/>
            <person name="Liu Z."/>
            <person name="Frigaard N.-U."/>
            <person name="Bryant D."/>
            <person name="Woyke T."/>
        </authorList>
    </citation>
    <scope>NUCLEOTIDE SEQUENCE [LARGE SCALE GENOMIC DNA]</scope>
    <source>
        <strain evidence="13">ATCC 17096 / DSM 198 / 6111</strain>
    </source>
</reference>
<evidence type="ECO:0000256" key="7">
    <source>
        <dbReference type="ARBA" id="ARBA00029447"/>
    </source>
</evidence>
<protein>
    <submittedName>
        <fullName evidence="12">Methyl-accepting chemotaxis protein</fullName>
    </submittedName>
</protein>
<dbReference type="GO" id="GO:0006935">
    <property type="term" value="P:chemotaxis"/>
    <property type="evidence" value="ECO:0007669"/>
    <property type="project" value="InterPro"/>
</dbReference>
<dbReference type="SMART" id="SM00283">
    <property type="entry name" value="MA"/>
    <property type="match status" value="1"/>
</dbReference>
<dbReference type="PANTHER" id="PTHR32089:SF119">
    <property type="entry name" value="METHYL-ACCEPTING CHEMOTAXIS PROTEIN CTPL"/>
    <property type="match status" value="1"/>
</dbReference>
<feature type="region of interest" description="Disordered" evidence="9">
    <location>
        <begin position="313"/>
        <end position="343"/>
    </location>
</feature>
<dbReference type="Pfam" id="PF00015">
    <property type="entry name" value="MCPsignal"/>
    <property type="match status" value="1"/>
</dbReference>
<dbReference type="AlphaFoldDB" id="I3YAN5"/>
<evidence type="ECO:0000256" key="5">
    <source>
        <dbReference type="ARBA" id="ARBA00023136"/>
    </source>
</evidence>
<keyword evidence="3 10" id="KW-0812">Transmembrane</keyword>
<sequence>MFFKYLKVATRIRLLAALMLLGMLAIGLVSLFQLKENMLEDRKDKTHNLVEVGIGILAHYHRLAQEGKLSEQEAQQAARESLREIRYAENDYYFIFDTNHVYVLYPSKPEFEGQNKKDLQDSDGKYLIQELVTTARQGGGFVDYRFPRAGQRQAEPKLSYSALFAPWDWVIGTGIYIDDIDRQYRAVAILLGGLSGALLIGLGLLGWLIGNSVLAQLGGEPAAAQATMRQVAQGDLAVSVGDPPPDSLLDSLGTMIASLRALVIEIDSEADSLVSDAAEIKRASSEVSAAASQQSDATSSMAAAIEQLTVSSSHISENARETESNSSNAMELASQGRERADQASHAIQTIAMTMTDASDRIRVLEGRANQISSIAGVIKGIAGQTNLLALNAAIEAARAGEQGRGFAVVADEVRKLAERTSTATMEIEQMIVGIQSDTTGAVEAMNKALPELEVGVTLANSASESLRTIEDGAGYTLKRIHEVADTTREQASASNSIARHVDQIARMVEDTTVTIRGTADTANRLEAMALNLKRQIARFRV</sequence>
<keyword evidence="4 10" id="KW-1133">Transmembrane helix</keyword>
<dbReference type="STRING" id="765911.Thivi_2100"/>
<proteinExistence type="inferred from homology"/>
<dbReference type="OrthoDB" id="9781845at2"/>
<keyword evidence="13" id="KW-1185">Reference proteome</keyword>
<evidence type="ECO:0000256" key="10">
    <source>
        <dbReference type="SAM" id="Phobius"/>
    </source>
</evidence>
<evidence type="ECO:0000313" key="13">
    <source>
        <dbReference type="Proteomes" id="UP000006062"/>
    </source>
</evidence>
<dbReference type="EMBL" id="CP003154">
    <property type="protein sequence ID" value="AFL74053.1"/>
    <property type="molecule type" value="Genomic_DNA"/>
</dbReference>
<dbReference type="Proteomes" id="UP000006062">
    <property type="component" value="Chromosome"/>
</dbReference>
<dbReference type="PRINTS" id="PR00260">
    <property type="entry name" value="CHEMTRNSDUCR"/>
</dbReference>
<feature type="domain" description="Methyl-accepting transducer" evidence="11">
    <location>
        <begin position="269"/>
        <end position="505"/>
    </location>
</feature>
<organism evidence="12 13">
    <name type="scientific">Thiocystis violascens (strain ATCC 17096 / DSM 198 / 6111)</name>
    <name type="common">Chromatium violascens</name>
    <dbReference type="NCBI Taxonomy" id="765911"/>
    <lineage>
        <taxon>Bacteria</taxon>
        <taxon>Pseudomonadati</taxon>
        <taxon>Pseudomonadota</taxon>
        <taxon>Gammaproteobacteria</taxon>
        <taxon>Chromatiales</taxon>
        <taxon>Chromatiaceae</taxon>
        <taxon>Thiocystis</taxon>
    </lineage>
</organism>
<dbReference type="Gene3D" id="1.10.287.950">
    <property type="entry name" value="Methyl-accepting chemotaxis protein"/>
    <property type="match status" value="1"/>
</dbReference>
<dbReference type="FunFam" id="1.10.287.950:FF:000001">
    <property type="entry name" value="Methyl-accepting chemotaxis sensory transducer"/>
    <property type="match status" value="1"/>
</dbReference>
<evidence type="ECO:0000256" key="3">
    <source>
        <dbReference type="ARBA" id="ARBA00022692"/>
    </source>
</evidence>
<dbReference type="HOGENOM" id="CLU_000445_107_21_6"/>
<comment type="subcellular location">
    <subcellularLocation>
        <location evidence="1">Cell membrane</location>
        <topology evidence="1">Multi-pass membrane protein</topology>
    </subcellularLocation>
</comment>
<dbReference type="InterPro" id="IPR033480">
    <property type="entry name" value="sCache_2"/>
</dbReference>
<dbReference type="GO" id="GO:0004888">
    <property type="term" value="F:transmembrane signaling receptor activity"/>
    <property type="evidence" value="ECO:0007669"/>
    <property type="project" value="InterPro"/>
</dbReference>
<dbReference type="RefSeq" id="WP_014778505.1">
    <property type="nucleotide sequence ID" value="NC_018012.1"/>
</dbReference>
<accession>I3YAN5</accession>
<dbReference type="SMART" id="SM01049">
    <property type="entry name" value="Cache_2"/>
    <property type="match status" value="1"/>
</dbReference>
<dbReference type="Gene3D" id="3.30.450.20">
    <property type="entry name" value="PAS domain"/>
    <property type="match status" value="1"/>
</dbReference>